<keyword evidence="6" id="KW-1185">Reference proteome</keyword>
<dbReference type="PANTHER" id="PTHR43567:SF1">
    <property type="entry name" value="FLAVOREDOXIN"/>
    <property type="match status" value="1"/>
</dbReference>
<dbReference type="InterPro" id="IPR052174">
    <property type="entry name" value="Flavoredoxin"/>
</dbReference>
<keyword evidence="2" id="KW-0285">Flavoprotein</keyword>
<evidence type="ECO:0000259" key="4">
    <source>
        <dbReference type="SMART" id="SM00903"/>
    </source>
</evidence>
<evidence type="ECO:0000256" key="3">
    <source>
        <dbReference type="ARBA" id="ARBA00038054"/>
    </source>
</evidence>
<sequence>MKTAIGQTNALYPSLTLLIGARVNGKPNFLTVAHAGVIDETHLMISLAATHHTTQGILEHREFSVNIPDSSLLEETDYCGIVSGKKTDKADLFTVEYGDLEYAPLIRECPVSMECRVTQTMEQGRYLIFIGEIRMTYADDGIRGGRTIDPERLRPILFAMSTRGYYGLAGRLGNAWDVGMNLPLREREASSHEGRSNLRSVF</sequence>
<dbReference type="EMBL" id="JWHL01000004">
    <property type="protein sequence ID" value="MBR1368745.1"/>
    <property type="molecule type" value="Genomic_DNA"/>
</dbReference>
<protein>
    <recommendedName>
        <fullName evidence="4">Flavin reductase like domain-containing protein</fullName>
    </recommendedName>
</protein>
<comment type="cofactor">
    <cofactor evidence="1">
        <name>FMN</name>
        <dbReference type="ChEBI" id="CHEBI:58210"/>
    </cofactor>
</comment>
<evidence type="ECO:0000256" key="2">
    <source>
        <dbReference type="ARBA" id="ARBA00022630"/>
    </source>
</evidence>
<comment type="similarity">
    <text evidence="3">Belongs to the flavoredoxin family.</text>
</comment>
<evidence type="ECO:0000313" key="5">
    <source>
        <dbReference type="EMBL" id="MBR1368745.1"/>
    </source>
</evidence>
<evidence type="ECO:0000313" key="6">
    <source>
        <dbReference type="Proteomes" id="UP000730161"/>
    </source>
</evidence>
<dbReference type="Proteomes" id="UP000730161">
    <property type="component" value="Unassembled WGS sequence"/>
</dbReference>
<gene>
    <name evidence="5" type="ORF">RJ53_04160</name>
</gene>
<comment type="caution">
    <text evidence="5">The sequence shown here is derived from an EMBL/GenBank/DDBJ whole genome shotgun (WGS) entry which is preliminary data.</text>
</comment>
<dbReference type="OrthoDB" id="8522at2157"/>
<dbReference type="InterPro" id="IPR012349">
    <property type="entry name" value="Split_barrel_FMN-bd"/>
</dbReference>
<accession>A0A8J7W8T4</accession>
<proteinExistence type="inferred from homology"/>
<dbReference type="AlphaFoldDB" id="A0A8J7W8T4"/>
<reference evidence="5" key="1">
    <citation type="submission" date="2014-12" db="EMBL/GenBank/DDBJ databases">
        <authorList>
            <person name="Huang H.-H."/>
            <person name="Chen S.-C."/>
            <person name="Lai M.-C."/>
        </authorList>
    </citation>
    <scope>NUCLEOTIDE SEQUENCE</scope>
    <source>
        <strain evidence="5">K1F9705b</strain>
    </source>
</reference>
<evidence type="ECO:0000256" key="1">
    <source>
        <dbReference type="ARBA" id="ARBA00001917"/>
    </source>
</evidence>
<feature type="domain" description="Flavin reductase like" evidence="4">
    <location>
        <begin position="11"/>
        <end position="147"/>
    </location>
</feature>
<dbReference type="GO" id="GO:0010181">
    <property type="term" value="F:FMN binding"/>
    <property type="evidence" value="ECO:0007669"/>
    <property type="project" value="InterPro"/>
</dbReference>
<dbReference type="InterPro" id="IPR002563">
    <property type="entry name" value="Flavin_Rdtase-like_dom"/>
</dbReference>
<dbReference type="SUPFAM" id="SSF50475">
    <property type="entry name" value="FMN-binding split barrel"/>
    <property type="match status" value="1"/>
</dbReference>
<dbReference type="Gene3D" id="2.30.110.10">
    <property type="entry name" value="Electron Transport, Fmn-binding Protein, Chain A"/>
    <property type="match status" value="1"/>
</dbReference>
<organism evidence="5 6">
    <name type="scientific">Methanocalculus chunghsingensis</name>
    <dbReference type="NCBI Taxonomy" id="156457"/>
    <lineage>
        <taxon>Archaea</taxon>
        <taxon>Methanobacteriati</taxon>
        <taxon>Methanobacteriota</taxon>
        <taxon>Stenosarchaea group</taxon>
        <taxon>Methanomicrobia</taxon>
        <taxon>Methanomicrobiales</taxon>
        <taxon>Methanocalculaceae</taxon>
        <taxon>Methanocalculus</taxon>
    </lineage>
</organism>
<dbReference type="PANTHER" id="PTHR43567">
    <property type="entry name" value="FLAVOREDOXIN-RELATED-RELATED"/>
    <property type="match status" value="1"/>
</dbReference>
<dbReference type="SMART" id="SM00903">
    <property type="entry name" value="Flavin_Reduct"/>
    <property type="match status" value="1"/>
</dbReference>
<dbReference type="Pfam" id="PF01613">
    <property type="entry name" value="Flavin_Reduct"/>
    <property type="match status" value="1"/>
</dbReference>
<dbReference type="RefSeq" id="WP_211530382.1">
    <property type="nucleotide sequence ID" value="NZ_JWHL01000004.1"/>
</dbReference>
<name>A0A8J7W8T4_9EURY</name>